<dbReference type="Gene3D" id="3.40.50.300">
    <property type="entry name" value="P-loop containing nucleotide triphosphate hydrolases"/>
    <property type="match status" value="1"/>
</dbReference>
<dbReference type="Proteomes" id="UP000220611">
    <property type="component" value="Unassembled WGS sequence"/>
</dbReference>
<dbReference type="EMBL" id="ABCB02000021">
    <property type="protein sequence ID" value="EDO59755.1"/>
    <property type="molecule type" value="Genomic_DNA"/>
</dbReference>
<evidence type="ECO:0000313" key="2">
    <source>
        <dbReference type="EMBL" id="PEQ25284.1"/>
    </source>
</evidence>
<evidence type="ECO:0000313" key="1">
    <source>
        <dbReference type="EMBL" id="EDO59755.1"/>
    </source>
</evidence>
<evidence type="ECO:0000313" key="3">
    <source>
        <dbReference type="Proteomes" id="UP000003490"/>
    </source>
</evidence>
<proteinExistence type="predicted"/>
<gene>
    <name evidence="2" type="ORF">CH238_04445</name>
    <name evidence="1" type="ORF">CLOLEP_03805</name>
</gene>
<sequence length="518" mass="59840">MDNLQFIQRLYNGKYCYSDSMTEEQISLLHIASGVEDIIRLMVEQRRIVFLTGNPGDGKTFIIKALKDILDGIYVETDMNRLADSDIDHLMDVILDCYEQNKPCIIAANEFPFHKLTTHFKSKSERFYKELMEIKRNILIYGNQTIELKRICIVDLNERNLLDEDCYVIKTVLDRFTNMLQPYCTSNTILSHNVKALKSSLPQQQLINIFAYISMSGEHFVIRDILGALSYMLVSCTDPDQEGDGYYYNALFDGNNELMSFALQFDPILLSCPSWDEKLWNGEVKDGWQIDCPQKWPIDISKDIGTVEDAVQLFKSIKRKFFFENCFSQALVDLQPQDFNKCIDILVKIKQEARSIKRRLIKSMNKLFLASDEESEQLRIWTVHSYDLSRTTGAAVSTRYIPTEELEIVAPVPVAWLNKMEYVPSFIVMRSIKRPDVKLEINMDLLRSLILIENGYPASLLSSQYEQVVTQFVQALCAADIAKDYYDGETLIANRREGSCKKLRISNAKYYIGREAEH</sequence>
<dbReference type="AlphaFoldDB" id="A7VYX7"/>
<keyword evidence="4" id="KW-1185">Reference proteome</keyword>
<organism evidence="1 3">
    <name type="scientific">[Clostridium] leptum DSM 753</name>
    <dbReference type="NCBI Taxonomy" id="428125"/>
    <lineage>
        <taxon>Bacteria</taxon>
        <taxon>Bacillati</taxon>
        <taxon>Bacillota</taxon>
        <taxon>Clostridia</taxon>
        <taxon>Eubacteriales</taxon>
        <taxon>Oscillospiraceae</taxon>
        <taxon>Oscillospiraceae incertae sedis</taxon>
    </lineage>
</organism>
<dbReference type="OrthoDB" id="9801841at2"/>
<dbReference type="Proteomes" id="UP000003490">
    <property type="component" value="Unassembled WGS sequence"/>
</dbReference>
<reference evidence="1 3" key="2">
    <citation type="submission" date="2007-08" db="EMBL/GenBank/DDBJ databases">
        <authorList>
            <person name="Fulton L."/>
            <person name="Clifton S."/>
            <person name="Fulton B."/>
            <person name="Xu J."/>
            <person name="Minx P."/>
            <person name="Pepin K.H."/>
            <person name="Johnson M."/>
            <person name="Thiruvilangam P."/>
            <person name="Bhonagiri V."/>
            <person name="Nash W.E."/>
            <person name="Wang C."/>
            <person name="Mardis E.R."/>
            <person name="Wilson R.K."/>
        </authorList>
    </citation>
    <scope>NUCLEOTIDE SEQUENCE [LARGE SCALE GENOMIC DNA]</scope>
    <source>
        <strain evidence="1 3">DSM 753</strain>
    </source>
</reference>
<reference evidence="2 4" key="3">
    <citation type="submission" date="2017-07" db="EMBL/GenBank/DDBJ databases">
        <title>Prevalence of linear plasmids in Cutibacterium (Propionibacterium) acnes isolates obtained from prostatic tissue.</title>
        <authorList>
            <person name="Davidsson S."/>
            <person name="Carlsson J."/>
            <person name="Molling P."/>
            <person name="Andren O."/>
            <person name="Andersson S.-O."/>
            <person name="Brzuszkiewicz E."/>
            <person name="Poehlein A."/>
            <person name="Al-Zeer M."/>
            <person name="Brinkmann V."/>
            <person name="Scavenius C."/>
            <person name="Nazipi S."/>
            <person name="Soderquist B."/>
            <person name="Bruggemann H."/>
        </authorList>
    </citation>
    <scope>NUCLEOTIDE SEQUENCE [LARGE SCALE GENOMIC DNA]</scope>
    <source>
        <strain evidence="2 4">DSM 753</strain>
    </source>
</reference>
<name>A7VYX7_9FIRM</name>
<protein>
    <submittedName>
        <fullName evidence="1">Uncharacterized protein</fullName>
    </submittedName>
</protein>
<dbReference type="EMBL" id="NOXF01000002">
    <property type="protein sequence ID" value="PEQ25284.1"/>
    <property type="molecule type" value="Genomic_DNA"/>
</dbReference>
<dbReference type="InterPro" id="IPR027417">
    <property type="entry name" value="P-loop_NTPase"/>
</dbReference>
<comment type="caution">
    <text evidence="1">The sequence shown here is derived from an EMBL/GenBank/DDBJ whole genome shotgun (WGS) entry which is preliminary data.</text>
</comment>
<dbReference type="eggNOG" id="COG0515">
    <property type="taxonomic scope" value="Bacteria"/>
</dbReference>
<dbReference type="HOGENOM" id="CLU_525517_0_0_9"/>
<dbReference type="SUPFAM" id="SSF52540">
    <property type="entry name" value="P-loop containing nucleoside triphosphate hydrolases"/>
    <property type="match status" value="1"/>
</dbReference>
<reference evidence="1 3" key="1">
    <citation type="submission" date="2007-08" db="EMBL/GenBank/DDBJ databases">
        <title>Draft genome sequence of Clostridium leptum (DSM 753).</title>
        <authorList>
            <person name="Sudarsanam P."/>
            <person name="Ley R."/>
            <person name="Guruge J."/>
            <person name="Turnbaugh P.J."/>
            <person name="Mahowald M."/>
            <person name="Liep D."/>
            <person name="Gordon J."/>
        </authorList>
    </citation>
    <scope>NUCLEOTIDE SEQUENCE [LARGE SCALE GENOMIC DNA]</scope>
    <source>
        <strain evidence="1 3">DSM 753</strain>
    </source>
</reference>
<accession>A7VYX7</accession>
<evidence type="ECO:0000313" key="4">
    <source>
        <dbReference type="Proteomes" id="UP000220611"/>
    </source>
</evidence>